<dbReference type="PRINTS" id="PR00111">
    <property type="entry name" value="ABHYDROLASE"/>
</dbReference>
<protein>
    <recommendedName>
        <fullName evidence="3">AB hydrolase-1 domain-containing protein</fullName>
    </recommendedName>
</protein>
<dbReference type="GO" id="GO:0006654">
    <property type="term" value="P:phosphatidic acid biosynthetic process"/>
    <property type="evidence" value="ECO:0007669"/>
    <property type="project" value="TreeGrafter"/>
</dbReference>
<dbReference type="PANTHER" id="PTHR42886">
    <property type="entry name" value="RE40534P-RELATED"/>
    <property type="match status" value="1"/>
</dbReference>
<feature type="domain" description="AB hydrolase-1" evidence="3">
    <location>
        <begin position="89"/>
        <end position="191"/>
    </location>
</feature>
<keyword evidence="2" id="KW-0812">Transmembrane</keyword>
<comment type="caution">
    <text evidence="4">The sequence shown here is derived from an EMBL/GenBank/DDBJ whole genome shotgun (WGS) entry which is preliminary data.</text>
</comment>
<dbReference type="EMBL" id="CAJOBC010091757">
    <property type="protein sequence ID" value="CAF4403607.1"/>
    <property type="molecule type" value="Genomic_DNA"/>
</dbReference>
<dbReference type="Gene3D" id="3.40.50.1820">
    <property type="entry name" value="alpha/beta hydrolase"/>
    <property type="match status" value="1"/>
</dbReference>
<feature type="transmembrane region" description="Helical" evidence="2">
    <location>
        <begin position="6"/>
        <end position="24"/>
    </location>
</feature>
<dbReference type="SUPFAM" id="SSF53474">
    <property type="entry name" value="alpha/beta-Hydrolases"/>
    <property type="match status" value="1"/>
</dbReference>
<accession>A0A815WEX5</accession>
<dbReference type="GO" id="GO:0042171">
    <property type="term" value="F:lysophosphatidic acid acyltransferase activity"/>
    <property type="evidence" value="ECO:0007669"/>
    <property type="project" value="TreeGrafter"/>
</dbReference>
<keyword evidence="2" id="KW-1133">Transmembrane helix</keyword>
<dbReference type="OrthoDB" id="7457040at2759"/>
<evidence type="ECO:0000313" key="5">
    <source>
        <dbReference type="EMBL" id="CAF4403607.1"/>
    </source>
</evidence>
<dbReference type="Pfam" id="PF00561">
    <property type="entry name" value="Abhydrolase_1"/>
    <property type="match status" value="1"/>
</dbReference>
<gene>
    <name evidence="4" type="ORF">GPM918_LOCUS38745</name>
    <name evidence="5" type="ORF">SRO942_LOCUS39590</name>
</gene>
<dbReference type="AlphaFoldDB" id="A0A815WEX5"/>
<sequence length="193" mass="21797">MFHSVTWSVAVAAFSGGVSIWLASTRYQFFRSLWIPTSQAKLEEAEKLVMKTVKSPFQQRQVEIGNNLYINTVHLHNNSQTARLHETNLVLLHGFGAGIGFWLLNLDHLSSKFRNVYALDMLGCGRSSRPRFQAKTVGESELFFIDSLEKWRQQEELDKIVLLGHSFGAYIAGLYAIKYPNVVEHVILASPVG</sequence>
<organism evidence="4 6">
    <name type="scientific">Didymodactylos carnosus</name>
    <dbReference type="NCBI Taxonomy" id="1234261"/>
    <lineage>
        <taxon>Eukaryota</taxon>
        <taxon>Metazoa</taxon>
        <taxon>Spiralia</taxon>
        <taxon>Gnathifera</taxon>
        <taxon>Rotifera</taxon>
        <taxon>Eurotatoria</taxon>
        <taxon>Bdelloidea</taxon>
        <taxon>Philodinida</taxon>
        <taxon>Philodinidae</taxon>
        <taxon>Didymodactylos</taxon>
    </lineage>
</organism>
<dbReference type="InterPro" id="IPR000073">
    <property type="entry name" value="AB_hydrolase_1"/>
</dbReference>
<reference evidence="4" key="1">
    <citation type="submission" date="2021-02" db="EMBL/GenBank/DDBJ databases">
        <authorList>
            <person name="Nowell W R."/>
        </authorList>
    </citation>
    <scope>NUCLEOTIDE SEQUENCE</scope>
</reference>
<evidence type="ECO:0000256" key="1">
    <source>
        <dbReference type="ARBA" id="ARBA00038097"/>
    </source>
</evidence>
<dbReference type="InterPro" id="IPR029058">
    <property type="entry name" value="AB_hydrolase_fold"/>
</dbReference>
<evidence type="ECO:0000313" key="6">
    <source>
        <dbReference type="Proteomes" id="UP000663829"/>
    </source>
</evidence>
<dbReference type="GO" id="GO:0055088">
    <property type="term" value="P:lipid homeostasis"/>
    <property type="evidence" value="ECO:0007669"/>
    <property type="project" value="TreeGrafter"/>
</dbReference>
<dbReference type="Proteomes" id="UP000681722">
    <property type="component" value="Unassembled WGS sequence"/>
</dbReference>
<evidence type="ECO:0000256" key="2">
    <source>
        <dbReference type="SAM" id="Phobius"/>
    </source>
</evidence>
<dbReference type="GO" id="GO:0052689">
    <property type="term" value="F:carboxylic ester hydrolase activity"/>
    <property type="evidence" value="ECO:0007669"/>
    <property type="project" value="TreeGrafter"/>
</dbReference>
<dbReference type="Proteomes" id="UP000663829">
    <property type="component" value="Unassembled WGS sequence"/>
</dbReference>
<proteinExistence type="inferred from homology"/>
<comment type="similarity">
    <text evidence="1">Belongs to the peptidase S33 family. ABHD4/ABHD5 subfamily.</text>
</comment>
<dbReference type="EMBL" id="CAJNOQ010026109">
    <property type="protein sequence ID" value="CAF1543077.1"/>
    <property type="molecule type" value="Genomic_DNA"/>
</dbReference>
<name>A0A815WEX5_9BILA</name>
<dbReference type="PANTHER" id="PTHR42886:SF29">
    <property type="entry name" value="PUMMELIG, ISOFORM A"/>
    <property type="match status" value="1"/>
</dbReference>
<keyword evidence="6" id="KW-1185">Reference proteome</keyword>
<keyword evidence="2" id="KW-0472">Membrane</keyword>
<evidence type="ECO:0000313" key="4">
    <source>
        <dbReference type="EMBL" id="CAF1543077.1"/>
    </source>
</evidence>
<evidence type="ECO:0000259" key="3">
    <source>
        <dbReference type="Pfam" id="PF00561"/>
    </source>
</evidence>